<dbReference type="Proteomes" id="UP000054988">
    <property type="component" value="Unassembled WGS sequence"/>
</dbReference>
<gene>
    <name evidence="2" type="ORF">WG66_7400</name>
</gene>
<protein>
    <submittedName>
        <fullName evidence="2">Uncharacterized protein</fullName>
    </submittedName>
</protein>
<evidence type="ECO:0000256" key="1">
    <source>
        <dbReference type="SAM" id="MobiDB-lite"/>
    </source>
</evidence>
<comment type="caution">
    <text evidence="2">The sequence shown here is derived from an EMBL/GenBank/DDBJ whole genome shotgun (WGS) entry which is preliminary data.</text>
</comment>
<evidence type="ECO:0000313" key="2">
    <source>
        <dbReference type="EMBL" id="KTB40021.1"/>
    </source>
</evidence>
<dbReference type="AlphaFoldDB" id="A0A0W0FUR3"/>
<feature type="region of interest" description="Disordered" evidence="1">
    <location>
        <begin position="488"/>
        <end position="512"/>
    </location>
</feature>
<name>A0A0W0FUR3_MONRR</name>
<reference evidence="2 3" key="1">
    <citation type="submission" date="2015-12" db="EMBL/GenBank/DDBJ databases">
        <title>Draft genome sequence of Moniliophthora roreri, the causal agent of frosty pod rot of cacao.</title>
        <authorList>
            <person name="Aime M.C."/>
            <person name="Diaz-Valderrama J.R."/>
            <person name="Kijpornyongpan T."/>
            <person name="Phillips-Mora W."/>
        </authorList>
    </citation>
    <scope>NUCLEOTIDE SEQUENCE [LARGE SCALE GENOMIC DNA]</scope>
    <source>
        <strain evidence="2 3">MCA 2952</strain>
    </source>
</reference>
<dbReference type="EMBL" id="LATX01001618">
    <property type="protein sequence ID" value="KTB40021.1"/>
    <property type="molecule type" value="Genomic_DNA"/>
</dbReference>
<dbReference type="eggNOG" id="ENOG502RYTD">
    <property type="taxonomic scope" value="Eukaryota"/>
</dbReference>
<proteinExistence type="predicted"/>
<accession>A0A0W0FUR3</accession>
<organism evidence="2 3">
    <name type="scientific">Moniliophthora roreri</name>
    <name type="common">Frosty pod rot fungus</name>
    <name type="synonym">Monilia roreri</name>
    <dbReference type="NCBI Taxonomy" id="221103"/>
    <lineage>
        <taxon>Eukaryota</taxon>
        <taxon>Fungi</taxon>
        <taxon>Dikarya</taxon>
        <taxon>Basidiomycota</taxon>
        <taxon>Agaricomycotina</taxon>
        <taxon>Agaricomycetes</taxon>
        <taxon>Agaricomycetidae</taxon>
        <taxon>Agaricales</taxon>
        <taxon>Marasmiineae</taxon>
        <taxon>Marasmiaceae</taxon>
        <taxon>Moniliophthora</taxon>
    </lineage>
</organism>
<evidence type="ECO:0000313" key="3">
    <source>
        <dbReference type="Proteomes" id="UP000054988"/>
    </source>
</evidence>
<sequence>MKFFPETLLDPRLPSLSSNLKLMFIKSQHPFVVIGDLPCLEYWSFEEGEIVMIGDVSGLVGAIASIDREQQRCIVEFGKQGDNEELNAYAGLLSVPMKKLEKMVKVGNYMKIVAGVKKDVEGLVTEKGGTDLHIFHIAPAPSELGETSSAGNQKGRSTVSCSERNVVIHVNSVKLSSPPFVLDHGPWFNIWVVVNTMKGVLTINKKNERIKVHVRDTYLHQYHGLEGQVKHVCCTGPNKLGVLVYITVLDATAEFEPQDLLDKKTKQPLLLARLLPDQYRQFRTDPDLDKMYTGHAPWFGVCVRITAGNRKGLTGVIELDLFTAQSNNLEWVFIKNVLVVKTGQPIYAFWPVPKSSIFYPSQEDLVPLQHRLQQTALPEAQSNVVVETLETVDPWDPWDPCQKEPPHNPMFMSTGSMSPPRNHHAIQNHIFSQAPNILVLGDENTEAPLTPRAMEGDHGNTFRLNNTHLWNRATLPTTAQVFMGDKYVSPPPTPPRLSPSLPSLPSLPSPPLPLASSSAASMLQHWCLHPNLTTKRPMGAIIPMRKKGRLWQDTSPSSVQKLPVSTLTNQSLMVIVDGNEEHIRKLVRGIYYFYNGSKAKEKKWWIVVTVKPKMTWMPAEIPELLNVDPNNLALTEDTSEAKANVKTTFNTIRSAARTQPPEVRHAYDEDSAILYFCDQQLRALVGNNGTL</sequence>